<dbReference type="EMBL" id="JAEHFY010000029">
    <property type="protein sequence ID" value="MBK0384381.1"/>
    <property type="molecule type" value="Genomic_DNA"/>
</dbReference>
<evidence type="ECO:0000313" key="2">
    <source>
        <dbReference type="EMBL" id="MBK0384381.1"/>
    </source>
</evidence>
<evidence type="ECO:0000313" key="3">
    <source>
        <dbReference type="Proteomes" id="UP000660024"/>
    </source>
</evidence>
<feature type="transmembrane region" description="Helical" evidence="1">
    <location>
        <begin position="68"/>
        <end position="92"/>
    </location>
</feature>
<protein>
    <submittedName>
        <fullName evidence="2">DUF4112 domain-containing protein</fullName>
    </submittedName>
</protein>
<keyword evidence="1" id="KW-1133">Transmembrane helix</keyword>
<accession>A0ABS1BNU2</accession>
<dbReference type="Pfam" id="PF13430">
    <property type="entry name" value="DUF4112"/>
    <property type="match status" value="1"/>
</dbReference>
<evidence type="ECO:0000256" key="1">
    <source>
        <dbReference type="SAM" id="Phobius"/>
    </source>
</evidence>
<name>A0ABS1BNU2_9SPHI</name>
<comment type="caution">
    <text evidence="2">The sequence shown here is derived from an EMBL/GenBank/DDBJ whole genome shotgun (WGS) entry which is preliminary data.</text>
</comment>
<proteinExistence type="predicted"/>
<keyword evidence="1" id="KW-0472">Membrane</keyword>
<dbReference type="Proteomes" id="UP000660024">
    <property type="component" value="Unassembled WGS sequence"/>
</dbReference>
<organism evidence="2 3">
    <name type="scientific">Pedobacter segetis</name>
    <dbReference type="NCBI Taxonomy" id="2793069"/>
    <lineage>
        <taxon>Bacteria</taxon>
        <taxon>Pseudomonadati</taxon>
        <taxon>Bacteroidota</taxon>
        <taxon>Sphingobacteriia</taxon>
        <taxon>Sphingobacteriales</taxon>
        <taxon>Sphingobacteriaceae</taxon>
        <taxon>Pedobacter</taxon>
    </lineage>
</organism>
<gene>
    <name evidence="2" type="ORF">I5M32_15545</name>
</gene>
<dbReference type="PANTHER" id="PTHR35519:SF2">
    <property type="entry name" value="PH DOMAIN PROTEIN"/>
    <property type="match status" value="1"/>
</dbReference>
<dbReference type="InterPro" id="IPR025187">
    <property type="entry name" value="DUF4112"/>
</dbReference>
<sequence length="153" mass="16876">MPNIKPDDRLKTIETVAKLLDSQFKIGNFRFGLDPILNLIPFVGDGATALVSLLLVYTMNKHGASNKLIIKMVGNVAIDFAIGAIPLLGWVFDFCFKANDKNVKLLKEHYLEGKHTGSAKGIIIFSLIVFLLMIAALIWAAWALSAYLIHSFS</sequence>
<reference evidence="2 3" key="1">
    <citation type="submission" date="2020-12" db="EMBL/GenBank/DDBJ databases">
        <title>Bacterial novel species Pedobacter sp. SD-b isolated from soil.</title>
        <authorList>
            <person name="Jung H.-Y."/>
        </authorList>
    </citation>
    <scope>NUCLEOTIDE SEQUENCE [LARGE SCALE GENOMIC DNA]</scope>
    <source>
        <strain evidence="2 3">SD-b</strain>
    </source>
</reference>
<dbReference type="RefSeq" id="WP_200587996.1">
    <property type="nucleotide sequence ID" value="NZ_JAEHFY010000029.1"/>
</dbReference>
<feature type="transmembrane region" description="Helical" evidence="1">
    <location>
        <begin position="122"/>
        <end position="149"/>
    </location>
</feature>
<dbReference type="PANTHER" id="PTHR35519">
    <property type="entry name" value="MEMBRANE PROTEINS"/>
    <property type="match status" value="1"/>
</dbReference>
<keyword evidence="3" id="KW-1185">Reference proteome</keyword>
<feature type="transmembrane region" description="Helical" evidence="1">
    <location>
        <begin position="36"/>
        <end position="56"/>
    </location>
</feature>
<keyword evidence="1" id="KW-0812">Transmembrane</keyword>